<keyword evidence="1" id="KW-0479">Metal-binding</keyword>
<evidence type="ECO:0000256" key="1">
    <source>
        <dbReference type="ARBA" id="ARBA00022723"/>
    </source>
</evidence>
<evidence type="ECO:0000256" key="3">
    <source>
        <dbReference type="ARBA" id="ARBA00022833"/>
    </source>
</evidence>
<reference evidence="6 7" key="1">
    <citation type="submission" date="2015-08" db="EMBL/GenBank/DDBJ databases">
        <title>Next Generation Sequencing and Analysis of the Genome of Puccinia sorghi L Schw, the Causal Agent of Maize Common Rust.</title>
        <authorList>
            <person name="Rochi L."/>
            <person name="Burguener G."/>
            <person name="Darino M."/>
            <person name="Turjanski A."/>
            <person name="Kreff E."/>
            <person name="Dieguez M.J."/>
            <person name="Sacco F."/>
        </authorList>
    </citation>
    <scope>NUCLEOTIDE SEQUENCE [LARGE SCALE GENOMIC DNA]</scope>
    <source>
        <strain evidence="6 7">RO10H11247</strain>
    </source>
</reference>
<dbReference type="Gene3D" id="3.30.40.10">
    <property type="entry name" value="Zinc/RING finger domain, C3HC4 (zinc finger)"/>
    <property type="match status" value="1"/>
</dbReference>
<name>A0A0L6V6V1_9BASI</name>
<dbReference type="OrthoDB" id="2495271at2759"/>
<keyword evidence="7" id="KW-1185">Reference proteome</keyword>
<dbReference type="Pfam" id="PF17123">
    <property type="entry name" value="zf-RING_11"/>
    <property type="match status" value="1"/>
</dbReference>
<accession>A0A0L6V6V1</accession>
<dbReference type="GO" id="GO:0016567">
    <property type="term" value="P:protein ubiquitination"/>
    <property type="evidence" value="ECO:0007669"/>
    <property type="project" value="TreeGrafter"/>
</dbReference>
<dbReference type="PANTHER" id="PTHR45969:SF69">
    <property type="entry name" value="FINGER DOMAIN PROTEIN, PUTATIVE (AFU_ORTHOLOGUE AFUA_3G12190)-RELATED"/>
    <property type="match status" value="1"/>
</dbReference>
<organism evidence="6 7">
    <name type="scientific">Puccinia sorghi</name>
    <dbReference type="NCBI Taxonomy" id="27349"/>
    <lineage>
        <taxon>Eukaryota</taxon>
        <taxon>Fungi</taxon>
        <taxon>Dikarya</taxon>
        <taxon>Basidiomycota</taxon>
        <taxon>Pucciniomycotina</taxon>
        <taxon>Pucciniomycetes</taxon>
        <taxon>Pucciniales</taxon>
        <taxon>Pucciniaceae</taxon>
        <taxon>Puccinia</taxon>
    </lineage>
</organism>
<dbReference type="GO" id="GO:0061630">
    <property type="term" value="F:ubiquitin protein ligase activity"/>
    <property type="evidence" value="ECO:0007669"/>
    <property type="project" value="TreeGrafter"/>
</dbReference>
<evidence type="ECO:0000256" key="4">
    <source>
        <dbReference type="PROSITE-ProRule" id="PRU00175"/>
    </source>
</evidence>
<keyword evidence="2 4" id="KW-0863">Zinc-finger</keyword>
<dbReference type="InterPro" id="IPR001841">
    <property type="entry name" value="Znf_RING"/>
</dbReference>
<dbReference type="SUPFAM" id="SSF57850">
    <property type="entry name" value="RING/U-box"/>
    <property type="match status" value="1"/>
</dbReference>
<dbReference type="EMBL" id="LAVV01007261">
    <property type="protein sequence ID" value="KNZ56526.1"/>
    <property type="molecule type" value="Genomic_DNA"/>
</dbReference>
<dbReference type="InterPro" id="IPR013083">
    <property type="entry name" value="Znf_RING/FYVE/PHD"/>
</dbReference>
<feature type="domain" description="RING-type" evidence="5">
    <location>
        <begin position="10"/>
        <end position="83"/>
    </location>
</feature>
<dbReference type="GO" id="GO:0008270">
    <property type="term" value="F:zinc ion binding"/>
    <property type="evidence" value="ECO:0007669"/>
    <property type="project" value="UniProtKB-KW"/>
</dbReference>
<feature type="non-terminal residue" evidence="6">
    <location>
        <position position="1"/>
    </location>
</feature>
<dbReference type="PROSITE" id="PS50089">
    <property type="entry name" value="ZF_RING_2"/>
    <property type="match status" value="1"/>
</dbReference>
<evidence type="ECO:0000259" key="5">
    <source>
        <dbReference type="PROSITE" id="PS50089"/>
    </source>
</evidence>
<evidence type="ECO:0000256" key="2">
    <source>
        <dbReference type="ARBA" id="ARBA00022771"/>
    </source>
</evidence>
<dbReference type="VEuPathDB" id="FungiDB:VP01_2382g3"/>
<keyword evidence="3" id="KW-0862">Zinc</keyword>
<dbReference type="PANTHER" id="PTHR45969">
    <property type="entry name" value="RING ZINC FINGER PROTEIN-RELATED"/>
    <property type="match status" value="1"/>
</dbReference>
<dbReference type="Proteomes" id="UP000037035">
    <property type="component" value="Unassembled WGS sequence"/>
</dbReference>
<gene>
    <name evidence="6" type="ORF">VP01_2382g3</name>
</gene>
<proteinExistence type="predicted"/>
<protein>
    <recommendedName>
        <fullName evidence="5">RING-type domain-containing protein</fullName>
    </recommendedName>
</protein>
<comment type="caution">
    <text evidence="6">The sequence shown here is derived from an EMBL/GenBank/DDBJ whole genome shotgun (WGS) entry which is preliminary data.</text>
</comment>
<dbReference type="AlphaFoldDB" id="A0A0L6V6V1"/>
<sequence length="95" mass="10406">PEGVSNNDNCAICLEAYAESGTLVVLPCHPSHTFHRSCIGVSNSSSPLIHIPRRMMLTLGFLLSLQDWLAELIPEPLSCPICRSEIPFTDPGLQF</sequence>
<dbReference type="SMART" id="SM00184">
    <property type="entry name" value="RING"/>
    <property type="match status" value="1"/>
</dbReference>
<evidence type="ECO:0000313" key="6">
    <source>
        <dbReference type="EMBL" id="KNZ56526.1"/>
    </source>
</evidence>
<evidence type="ECO:0000313" key="7">
    <source>
        <dbReference type="Proteomes" id="UP000037035"/>
    </source>
</evidence>